<evidence type="ECO:0000313" key="5">
    <source>
        <dbReference type="EMBL" id="GAA5528940.1"/>
    </source>
</evidence>
<organism evidence="5 6">
    <name type="scientific">Herpetosiphon gulosus</name>
    <dbReference type="NCBI Taxonomy" id="1973496"/>
    <lineage>
        <taxon>Bacteria</taxon>
        <taxon>Bacillati</taxon>
        <taxon>Chloroflexota</taxon>
        <taxon>Chloroflexia</taxon>
        <taxon>Herpetosiphonales</taxon>
        <taxon>Herpetosiphonaceae</taxon>
        <taxon>Herpetosiphon</taxon>
    </lineage>
</organism>
<protein>
    <recommendedName>
        <fullName evidence="4">Chorismate dehydratase</fullName>
        <ecNumber evidence="4">4.2.1.151</ecNumber>
    </recommendedName>
    <alternativeName>
        <fullName evidence="4">Menaquinone biosynthetic enzyme MqnA</fullName>
    </alternativeName>
</protein>
<comment type="caution">
    <text evidence="5">The sequence shown here is derived from an EMBL/GenBank/DDBJ whole genome shotgun (WGS) entry which is preliminary data.</text>
</comment>
<dbReference type="HAMAP" id="MF_00995">
    <property type="entry name" value="MqnA"/>
    <property type="match status" value="1"/>
</dbReference>
<gene>
    <name evidence="4 5" type="primary">mqnA</name>
    <name evidence="5" type="ORF">Hgul01_02743</name>
</gene>
<accession>A0ABP9X371</accession>
<dbReference type="Proteomes" id="UP001428290">
    <property type="component" value="Unassembled WGS sequence"/>
</dbReference>
<evidence type="ECO:0000256" key="4">
    <source>
        <dbReference type="HAMAP-Rule" id="MF_00995"/>
    </source>
</evidence>
<comment type="catalytic activity">
    <reaction evidence="4">
        <text>chorismate = 3-[(1-carboxyvinyl)-oxy]benzoate + H2O</text>
        <dbReference type="Rhea" id="RHEA:40051"/>
        <dbReference type="ChEBI" id="CHEBI:15377"/>
        <dbReference type="ChEBI" id="CHEBI:29748"/>
        <dbReference type="ChEBI" id="CHEBI:76981"/>
        <dbReference type="EC" id="4.2.1.151"/>
    </reaction>
</comment>
<evidence type="ECO:0000256" key="2">
    <source>
        <dbReference type="ARBA" id="ARBA00022428"/>
    </source>
</evidence>
<dbReference type="RefSeq" id="WP_345722559.1">
    <property type="nucleotide sequence ID" value="NZ_BAABRU010000009.1"/>
</dbReference>
<reference evidence="5 6" key="1">
    <citation type="submission" date="2024-02" db="EMBL/GenBank/DDBJ databases">
        <title>Herpetosiphon gulosus NBRC 112829.</title>
        <authorList>
            <person name="Ichikawa N."/>
            <person name="Katano-Makiyama Y."/>
            <person name="Hidaka K."/>
        </authorList>
    </citation>
    <scope>NUCLEOTIDE SEQUENCE [LARGE SCALE GENOMIC DNA]</scope>
    <source>
        <strain evidence="5 6">NBRC 112829</strain>
    </source>
</reference>
<keyword evidence="3 4" id="KW-0456">Lyase</keyword>
<dbReference type="InterPro" id="IPR030868">
    <property type="entry name" value="MqnA"/>
</dbReference>
<proteinExistence type="inferred from homology"/>
<dbReference type="PANTHER" id="PTHR37690:SF1">
    <property type="entry name" value="CHORISMATE DEHYDRATASE"/>
    <property type="match status" value="1"/>
</dbReference>
<keyword evidence="2 4" id="KW-0474">Menaquinone biosynthesis</keyword>
<dbReference type="EMBL" id="BAABRU010000009">
    <property type="protein sequence ID" value="GAA5528940.1"/>
    <property type="molecule type" value="Genomic_DNA"/>
</dbReference>
<dbReference type="Gene3D" id="3.40.190.10">
    <property type="entry name" value="Periplasmic binding protein-like II"/>
    <property type="match status" value="2"/>
</dbReference>
<evidence type="ECO:0000256" key="3">
    <source>
        <dbReference type="ARBA" id="ARBA00023239"/>
    </source>
</evidence>
<dbReference type="InterPro" id="IPR003773">
    <property type="entry name" value="Menaquinone_biosynth"/>
</dbReference>
<dbReference type="Pfam" id="PF02621">
    <property type="entry name" value="VitK2_biosynth"/>
    <property type="match status" value="1"/>
</dbReference>
<evidence type="ECO:0000313" key="6">
    <source>
        <dbReference type="Proteomes" id="UP001428290"/>
    </source>
</evidence>
<sequence>MLGVIDYLNTQPMDYGITERLPHVPVQRGVPTAINAAVLRGEVAVAPMSVYEWALHADELLVVRDFSIATIGAVNSVNLFSWSADPRQLDGQPVALTTDSATSINLLRVLCERHYRIQPEWRSMASNLDAMLAECQAGLMIGDKALVEAATRRHLGERGLPYCFDLGDEWLKLSGLPFVFAVWVVRRDQAEAVREAGIVPALRAAKAENLMRIDELAQLYAPRISISPGVCAKYLRDLRYHLTSVDLEGLHTFLRYAVPSFQPSQLEWFSE</sequence>
<dbReference type="PANTHER" id="PTHR37690">
    <property type="entry name" value="CHORISMATE DEHYDRATASE"/>
    <property type="match status" value="1"/>
</dbReference>
<keyword evidence="6" id="KW-1185">Reference proteome</keyword>
<dbReference type="CDD" id="cd13634">
    <property type="entry name" value="PBP2_Sco4506"/>
    <property type="match status" value="1"/>
</dbReference>
<comment type="pathway">
    <text evidence="1 4">Quinol/quinone metabolism; menaquinone biosynthesis.</text>
</comment>
<name>A0ABP9X371_9CHLR</name>
<comment type="similarity">
    <text evidence="4">Belongs to the MqnA/MqnD family. MqnA subfamily.</text>
</comment>
<comment type="function">
    <text evidence="4">Catalyzes the dehydration of chorismate into 3-[(1-carboxyvinyl)oxy]benzoate, a step in the biosynthesis of menaquinone (MK, vitamin K2).</text>
</comment>
<evidence type="ECO:0000256" key="1">
    <source>
        <dbReference type="ARBA" id="ARBA00004863"/>
    </source>
</evidence>
<dbReference type="EC" id="4.2.1.151" evidence="4"/>
<dbReference type="SUPFAM" id="SSF53850">
    <property type="entry name" value="Periplasmic binding protein-like II"/>
    <property type="match status" value="1"/>
</dbReference>